<organism evidence="2 3">
    <name type="scientific">Paraphaeosphaeria minitans</name>
    <dbReference type="NCBI Taxonomy" id="565426"/>
    <lineage>
        <taxon>Eukaryota</taxon>
        <taxon>Fungi</taxon>
        <taxon>Dikarya</taxon>
        <taxon>Ascomycota</taxon>
        <taxon>Pezizomycotina</taxon>
        <taxon>Dothideomycetes</taxon>
        <taxon>Pleosporomycetidae</taxon>
        <taxon>Pleosporales</taxon>
        <taxon>Massarineae</taxon>
        <taxon>Didymosphaeriaceae</taxon>
        <taxon>Paraphaeosphaeria</taxon>
    </lineage>
</organism>
<feature type="region of interest" description="Disordered" evidence="1">
    <location>
        <begin position="131"/>
        <end position="161"/>
    </location>
</feature>
<dbReference type="Proteomes" id="UP000756921">
    <property type="component" value="Unassembled WGS sequence"/>
</dbReference>
<sequence length="473" mass="53189">MEHQPQSSAHEQLTSSASASQYPAQYHEFNPATFDARLDAIPDDTPFQISDEAFRHFYGRVDFWAINNPIMGEDTILGDAYVPQYEPETQELVNLLQEAGSHEQIQDHDELPVAQEQIQVVKLQTEEQHKAGITPSYDDQGLSEQQNTELERPSSWNPYSDDYVDHHFAQSPMVKKRKNDEPERGDVAKKHHFQYANAFLPSPPPSSSKFPVVQADAGDQQAFYMAVLPIDQARFFTAEGKFHVEPSRYLYPVADQNSPQMGPRYNVASPLYHNAYAPPPSPHYLQPASSYPGHGPGSSFPGYVAPLPADYAAVSPYTSYAPASLTDPPALQYNPQPALQPAISAPKAKLPAQKKTRAPAKKAKTVPKSDSTLFLQNITRGIQNRTTEVLYQAALDIKQSIHEWHNERDRLEVIMQKRLADYDDTKANGPGNQKYSPKEREVRKTLMSRIRAFEKKFDMVNAELMKRGVSVPI</sequence>
<feature type="compositionally biased region" description="Polar residues" evidence="1">
    <location>
        <begin position="142"/>
        <end position="158"/>
    </location>
</feature>
<evidence type="ECO:0000313" key="3">
    <source>
        <dbReference type="Proteomes" id="UP000756921"/>
    </source>
</evidence>
<feature type="region of interest" description="Disordered" evidence="1">
    <location>
        <begin position="345"/>
        <end position="367"/>
    </location>
</feature>
<name>A0A9P6G5N3_9PLEO</name>
<dbReference type="OrthoDB" id="3794618at2759"/>
<gene>
    <name evidence="2" type="ORF">PMIN01_12987</name>
</gene>
<feature type="compositionally biased region" description="Basic residues" evidence="1">
    <location>
        <begin position="352"/>
        <end position="365"/>
    </location>
</feature>
<dbReference type="EMBL" id="WJXW01000017">
    <property type="protein sequence ID" value="KAF9729297.1"/>
    <property type="molecule type" value="Genomic_DNA"/>
</dbReference>
<dbReference type="AlphaFoldDB" id="A0A9P6G5N3"/>
<proteinExistence type="predicted"/>
<evidence type="ECO:0000256" key="1">
    <source>
        <dbReference type="SAM" id="MobiDB-lite"/>
    </source>
</evidence>
<comment type="caution">
    <text evidence="2">The sequence shown here is derived from an EMBL/GenBank/DDBJ whole genome shotgun (WGS) entry which is preliminary data.</text>
</comment>
<keyword evidence="3" id="KW-1185">Reference proteome</keyword>
<protein>
    <submittedName>
        <fullName evidence="2">Uncharacterized protein</fullName>
    </submittedName>
</protein>
<accession>A0A9P6G5N3</accession>
<reference evidence="2" key="1">
    <citation type="journal article" date="2020" name="Mol. Plant Microbe Interact.">
        <title>Genome Sequence of the Biocontrol Agent Coniothyrium minitans strain Conio (IMI 134523).</title>
        <authorList>
            <person name="Patel D."/>
            <person name="Shittu T.A."/>
            <person name="Baroncelli R."/>
            <person name="Muthumeenakshi S."/>
            <person name="Osborne T.H."/>
            <person name="Janganan T.K."/>
            <person name="Sreenivasaprasad S."/>
        </authorList>
    </citation>
    <scope>NUCLEOTIDE SEQUENCE</scope>
    <source>
        <strain evidence="2">Conio</strain>
    </source>
</reference>
<evidence type="ECO:0000313" key="2">
    <source>
        <dbReference type="EMBL" id="KAF9729297.1"/>
    </source>
</evidence>